<evidence type="ECO:0000256" key="2">
    <source>
        <dbReference type="SAM" id="SignalP"/>
    </source>
</evidence>
<reference evidence="3 4" key="1">
    <citation type="submission" date="2016-08" db="EMBL/GenBank/DDBJ databases">
        <title>A Parts List for Fungal Cellulosomes Revealed by Comparative Genomics.</title>
        <authorList>
            <consortium name="DOE Joint Genome Institute"/>
            <person name="Haitjema C.H."/>
            <person name="Gilmore S.P."/>
            <person name="Henske J.K."/>
            <person name="Solomon K.V."/>
            <person name="De Groot R."/>
            <person name="Kuo A."/>
            <person name="Mondo S.J."/>
            <person name="Salamov A.A."/>
            <person name="Labutti K."/>
            <person name="Zhao Z."/>
            <person name="Chiniquy J."/>
            <person name="Barry K."/>
            <person name="Brewer H.M."/>
            <person name="Purvine S.O."/>
            <person name="Wright A.T."/>
            <person name="Boxma B."/>
            <person name="Van Alen T."/>
            <person name="Hackstein J.H."/>
            <person name="Baker S.E."/>
            <person name="Grigoriev I.V."/>
            <person name="O'Malley M.A."/>
        </authorList>
    </citation>
    <scope>NUCLEOTIDE SEQUENCE [LARGE SCALE GENOMIC DNA]</scope>
    <source>
        <strain evidence="3 4">S4</strain>
    </source>
</reference>
<evidence type="ECO:0000256" key="1">
    <source>
        <dbReference type="SAM" id="MobiDB-lite"/>
    </source>
</evidence>
<keyword evidence="2" id="KW-0732">Signal</keyword>
<feature type="compositionally biased region" description="Low complexity" evidence="1">
    <location>
        <begin position="273"/>
        <end position="292"/>
    </location>
</feature>
<protein>
    <submittedName>
        <fullName evidence="3">Uncharacterized protein</fullName>
    </submittedName>
</protein>
<evidence type="ECO:0000313" key="4">
    <source>
        <dbReference type="Proteomes" id="UP000193944"/>
    </source>
</evidence>
<feature type="signal peptide" evidence="2">
    <location>
        <begin position="1"/>
        <end position="22"/>
    </location>
</feature>
<proteinExistence type="predicted"/>
<feature type="chain" id="PRO_5012237413" evidence="2">
    <location>
        <begin position="23"/>
        <end position="292"/>
    </location>
</feature>
<dbReference type="Proteomes" id="UP000193944">
    <property type="component" value="Unassembled WGS sequence"/>
</dbReference>
<dbReference type="AlphaFoldDB" id="A0A1Y1XF58"/>
<organism evidence="3 4">
    <name type="scientific">Anaeromyces robustus</name>
    <dbReference type="NCBI Taxonomy" id="1754192"/>
    <lineage>
        <taxon>Eukaryota</taxon>
        <taxon>Fungi</taxon>
        <taxon>Fungi incertae sedis</taxon>
        <taxon>Chytridiomycota</taxon>
        <taxon>Chytridiomycota incertae sedis</taxon>
        <taxon>Neocallimastigomycetes</taxon>
        <taxon>Neocallimastigales</taxon>
        <taxon>Neocallimastigaceae</taxon>
        <taxon>Anaeromyces</taxon>
    </lineage>
</organism>
<sequence length="292" mass="33002">MKIAKFIQCLIFLLTIVKCKVADKTAEEMLDEINGKPKFNKCKIDTDCTDVPFEMLFVDVAKCNSTSHSCTNYCFVNKDCKENSDCNYSLGDRGKCGAECYKQSANDTIGQCYIIAYENQICGYSYVKCAEGLECDIYFNRCLSKDAINNQSGEPLFSLFLFMLIMLSLFNRQRADEDLLNNMGPNELLMVTLPSSRRRQQEEDTLPVYRPIDDESNDDELIEQNIPELNHPDENQQNGNDDQVIMMGDEDDLPLLPPSYDEAISGYVEDDNNNNSNSNVNVNDNGNTNSSS</sequence>
<evidence type="ECO:0000313" key="3">
    <source>
        <dbReference type="EMBL" id="ORX84363.1"/>
    </source>
</evidence>
<reference evidence="3 4" key="2">
    <citation type="submission" date="2016-08" db="EMBL/GenBank/DDBJ databases">
        <title>Pervasive Adenine N6-methylation of Active Genes in Fungi.</title>
        <authorList>
            <consortium name="DOE Joint Genome Institute"/>
            <person name="Mondo S.J."/>
            <person name="Dannebaum R.O."/>
            <person name="Kuo R.C."/>
            <person name="Labutti K."/>
            <person name="Haridas S."/>
            <person name="Kuo A."/>
            <person name="Salamov A."/>
            <person name="Ahrendt S.R."/>
            <person name="Lipzen A."/>
            <person name="Sullivan W."/>
            <person name="Andreopoulos W.B."/>
            <person name="Clum A."/>
            <person name="Lindquist E."/>
            <person name="Daum C."/>
            <person name="Ramamoorthy G.K."/>
            <person name="Gryganskyi A."/>
            <person name="Culley D."/>
            <person name="Magnuson J.K."/>
            <person name="James T.Y."/>
            <person name="O'Malley M.A."/>
            <person name="Stajich J.E."/>
            <person name="Spatafora J.W."/>
            <person name="Visel A."/>
            <person name="Grigoriev I.V."/>
        </authorList>
    </citation>
    <scope>NUCLEOTIDE SEQUENCE [LARGE SCALE GENOMIC DNA]</scope>
    <source>
        <strain evidence="3 4">S4</strain>
    </source>
</reference>
<accession>A0A1Y1XF58</accession>
<feature type="region of interest" description="Disordered" evidence="1">
    <location>
        <begin position="194"/>
        <end position="292"/>
    </location>
</feature>
<name>A0A1Y1XF58_9FUNG</name>
<gene>
    <name evidence="3" type="ORF">BCR32DRAFT_291347</name>
</gene>
<comment type="caution">
    <text evidence="3">The sequence shown here is derived from an EMBL/GenBank/DDBJ whole genome shotgun (WGS) entry which is preliminary data.</text>
</comment>
<dbReference type="OrthoDB" id="2142560at2759"/>
<keyword evidence="4" id="KW-1185">Reference proteome</keyword>
<dbReference type="EMBL" id="MCFG01000053">
    <property type="protein sequence ID" value="ORX84363.1"/>
    <property type="molecule type" value="Genomic_DNA"/>
</dbReference>